<dbReference type="InterPro" id="IPR017441">
    <property type="entry name" value="Protein_kinase_ATP_BS"/>
</dbReference>
<evidence type="ECO:0000313" key="6">
    <source>
        <dbReference type="EMBL" id="KAE9046975.1"/>
    </source>
</evidence>
<keyword evidence="3" id="KW-0964">Secreted</keyword>
<evidence type="ECO:0000313" key="9">
    <source>
        <dbReference type="Proteomes" id="UP000435112"/>
    </source>
</evidence>
<dbReference type="Pfam" id="PF20147">
    <property type="entry name" value="Crinkler"/>
    <property type="match status" value="1"/>
</dbReference>
<keyword evidence="4" id="KW-0067">ATP-binding</keyword>
<dbReference type="GO" id="GO:0043657">
    <property type="term" value="C:host cell"/>
    <property type="evidence" value="ECO:0007669"/>
    <property type="project" value="UniProtKB-SubCell"/>
</dbReference>
<protein>
    <recommendedName>
        <fullName evidence="5">Protein kinase domain-containing protein</fullName>
    </recommendedName>
</protein>
<dbReference type="OrthoDB" id="424746at2759"/>
<dbReference type="GO" id="GO:0005524">
    <property type="term" value="F:ATP binding"/>
    <property type="evidence" value="ECO:0007669"/>
    <property type="project" value="UniProtKB-UniRule"/>
</dbReference>
<dbReference type="AlphaFoldDB" id="A0A6A4G5R5"/>
<comment type="caution">
    <text evidence="7">The sequence shown here is derived from an EMBL/GenBank/DDBJ whole genome shotgun (WGS) entry which is preliminary data.</text>
</comment>
<dbReference type="EMBL" id="QXFT01000036">
    <property type="protein sequence ID" value="KAE9358350.1"/>
    <property type="molecule type" value="Genomic_DNA"/>
</dbReference>
<dbReference type="InterPro" id="IPR045379">
    <property type="entry name" value="Crinkler_N"/>
</dbReference>
<keyword evidence="8" id="KW-1185">Reference proteome</keyword>
<proteinExistence type="predicted"/>
<dbReference type="PROSITE" id="PS50011">
    <property type="entry name" value="PROTEIN_KINASE_DOM"/>
    <property type="match status" value="1"/>
</dbReference>
<dbReference type="Proteomes" id="UP000435112">
    <property type="component" value="Unassembled WGS sequence"/>
</dbReference>
<dbReference type="SUPFAM" id="SSF56112">
    <property type="entry name" value="Protein kinase-like (PK-like)"/>
    <property type="match status" value="1"/>
</dbReference>
<evidence type="ECO:0000313" key="7">
    <source>
        <dbReference type="EMBL" id="KAE9358350.1"/>
    </source>
</evidence>
<evidence type="ECO:0000256" key="1">
    <source>
        <dbReference type="ARBA" id="ARBA00004340"/>
    </source>
</evidence>
<organism evidence="7 8">
    <name type="scientific">Phytophthora rubi</name>
    <dbReference type="NCBI Taxonomy" id="129364"/>
    <lineage>
        <taxon>Eukaryota</taxon>
        <taxon>Sar</taxon>
        <taxon>Stramenopiles</taxon>
        <taxon>Oomycota</taxon>
        <taxon>Peronosporomycetes</taxon>
        <taxon>Peronosporales</taxon>
        <taxon>Peronosporaceae</taxon>
        <taxon>Phytophthora</taxon>
    </lineage>
</organism>
<evidence type="ECO:0000313" key="8">
    <source>
        <dbReference type="Proteomes" id="UP000434957"/>
    </source>
</evidence>
<accession>A0A6A4G5R5</accession>
<dbReference type="GO" id="GO:0004672">
    <property type="term" value="F:protein kinase activity"/>
    <property type="evidence" value="ECO:0007669"/>
    <property type="project" value="InterPro"/>
</dbReference>
<evidence type="ECO:0000256" key="4">
    <source>
        <dbReference type="PROSITE-ProRule" id="PRU10141"/>
    </source>
</evidence>
<reference evidence="7 8" key="1">
    <citation type="submission" date="2018-08" db="EMBL/GenBank/DDBJ databases">
        <title>Genomic investigation of the strawberry pathogen Phytophthora fragariae indicates pathogenicity is determined by transcriptional variation in three key races.</title>
        <authorList>
            <person name="Adams T.M."/>
            <person name="Armitage A.D."/>
            <person name="Sobczyk M.K."/>
            <person name="Bates H.J."/>
            <person name="Dunwell J.M."/>
            <person name="Nellist C.F."/>
            <person name="Harrison R.J."/>
        </authorList>
    </citation>
    <scope>NUCLEOTIDE SEQUENCE [LARGE SCALE GENOMIC DNA]</scope>
    <source>
        <strain evidence="6 9">SCRP324</strain>
        <strain evidence="7 8">SCRP333</strain>
    </source>
</reference>
<evidence type="ECO:0000256" key="2">
    <source>
        <dbReference type="ARBA" id="ARBA00004613"/>
    </source>
</evidence>
<dbReference type="InterPro" id="IPR000719">
    <property type="entry name" value="Prot_kinase_dom"/>
</dbReference>
<dbReference type="EMBL" id="QXFU01000037">
    <property type="protein sequence ID" value="KAE9046975.1"/>
    <property type="molecule type" value="Genomic_DNA"/>
</dbReference>
<dbReference type="InterPro" id="IPR011009">
    <property type="entry name" value="Kinase-like_dom_sf"/>
</dbReference>
<evidence type="ECO:0000256" key="3">
    <source>
        <dbReference type="ARBA" id="ARBA00022525"/>
    </source>
</evidence>
<dbReference type="PROSITE" id="PS00107">
    <property type="entry name" value="PROTEIN_KINASE_ATP"/>
    <property type="match status" value="1"/>
</dbReference>
<feature type="binding site" evidence="4">
    <location>
        <position position="417"/>
    </location>
    <ligand>
        <name>ATP</name>
        <dbReference type="ChEBI" id="CHEBI:30616"/>
    </ligand>
</feature>
<gene>
    <name evidence="6" type="ORF">PR002_g1323</name>
    <name evidence="7" type="ORF">PR003_g1357</name>
</gene>
<name>A0A6A4G5R5_9STRA</name>
<dbReference type="Proteomes" id="UP000434957">
    <property type="component" value="Unassembled WGS sequence"/>
</dbReference>
<evidence type="ECO:0000259" key="5">
    <source>
        <dbReference type="PROSITE" id="PS50011"/>
    </source>
</evidence>
<feature type="domain" description="Protein kinase" evidence="5">
    <location>
        <begin position="390"/>
        <end position="587"/>
    </location>
</feature>
<sequence length="587" mass="65430">MVNIFCGIVGVAGPAFVVDIDAEKTVAHLRKAIKVDNEDIKGPPRNLKLFLAKTTTGAWLTEADVMKGVSDTTGLKPLDNAGAPLRLYDLSEDKVRFQVTKAHVEAKTNPVHVLAKLPDQDHQLGENDQDSFQMHRQNIVELKRMQAQMELVMDALQHKNSKSYTDRELGRRELDRLERDGLVFDVAPDENGTAFWSNEIQVEADAIGNEADLDAFITPYFSEVLHRCGMVFVNSERDQWLARSPFARKSADLKPRGFATHPAMFHARPEPNDGVQRNDGFKFRFGVAEKELFDCVVLLESKLTISDAVFGLVVRYLENLCPEGSASAILFDKTSFWLIRSYKSIVVKVEKTMWVRKGSKELFHNFITKSMSPWVARVANACSSLNVVVEEGNAFLGCGASGRVFKVRRGRQELALKIVDECSVGRLYQELQALENAQGTGLTVIPVEEVIEIHASTTDNAGIGAALLISPVGHPLPRPTTKQEVQDLFRLLWQLHAKGLVHGDPRVPNVIVSEGKYIWIDLVEVMKGSTVFKEVDADILTRDILRLPYTGSLDPTLDKLINNYGHSSTQENIDQLAEAVWSFGLPK</sequence>
<dbReference type="GO" id="GO:0005576">
    <property type="term" value="C:extracellular region"/>
    <property type="evidence" value="ECO:0007669"/>
    <property type="project" value="UniProtKB-SubCell"/>
</dbReference>
<comment type="subcellular location">
    <subcellularLocation>
        <location evidence="1">Host cell</location>
    </subcellularLocation>
    <subcellularLocation>
        <location evidence="2">Secreted</location>
    </subcellularLocation>
</comment>
<keyword evidence="4" id="KW-0547">Nucleotide-binding</keyword>